<organism evidence="1 2">
    <name type="scientific">Streptomyces coacervatus</name>
    <dbReference type="NCBI Taxonomy" id="647381"/>
    <lineage>
        <taxon>Bacteria</taxon>
        <taxon>Bacillati</taxon>
        <taxon>Actinomycetota</taxon>
        <taxon>Actinomycetes</taxon>
        <taxon>Kitasatosporales</taxon>
        <taxon>Streptomycetaceae</taxon>
        <taxon>Streptomyces</taxon>
    </lineage>
</organism>
<gene>
    <name evidence="1" type="ORF">GCM10022403_086220</name>
</gene>
<dbReference type="PROSITE" id="PS00430">
    <property type="entry name" value="TONB_DEPENDENT_REC_1"/>
    <property type="match status" value="1"/>
</dbReference>
<accession>A0ABP7JE20</accession>
<dbReference type="EMBL" id="BAABDE010000039">
    <property type="protein sequence ID" value="GAA3840755.1"/>
    <property type="molecule type" value="Genomic_DNA"/>
</dbReference>
<evidence type="ECO:0000313" key="2">
    <source>
        <dbReference type="Proteomes" id="UP001501009"/>
    </source>
</evidence>
<dbReference type="SUPFAM" id="SSF50129">
    <property type="entry name" value="GroES-like"/>
    <property type="match status" value="1"/>
</dbReference>
<protein>
    <recommendedName>
        <fullName evidence="3">RCK C-terminal domain-containing protein</fullName>
    </recommendedName>
</protein>
<keyword evidence="2" id="KW-1185">Reference proteome</keyword>
<dbReference type="InterPro" id="IPR011032">
    <property type="entry name" value="GroES-like_sf"/>
</dbReference>
<evidence type="ECO:0008006" key="3">
    <source>
        <dbReference type="Google" id="ProtNLM"/>
    </source>
</evidence>
<dbReference type="Proteomes" id="UP001501009">
    <property type="component" value="Unassembled WGS sequence"/>
</dbReference>
<dbReference type="InterPro" id="IPR010916">
    <property type="entry name" value="TonB_box_CS"/>
</dbReference>
<comment type="caution">
    <text evidence="1">The sequence shown here is derived from an EMBL/GenBank/DDBJ whole genome shotgun (WGS) entry which is preliminary data.</text>
</comment>
<proteinExistence type="predicted"/>
<reference evidence="2" key="1">
    <citation type="journal article" date="2019" name="Int. J. Syst. Evol. Microbiol.">
        <title>The Global Catalogue of Microorganisms (GCM) 10K type strain sequencing project: providing services to taxonomists for standard genome sequencing and annotation.</title>
        <authorList>
            <consortium name="The Broad Institute Genomics Platform"/>
            <consortium name="The Broad Institute Genome Sequencing Center for Infectious Disease"/>
            <person name="Wu L."/>
            <person name="Ma J."/>
        </authorList>
    </citation>
    <scope>NUCLEOTIDE SEQUENCE [LARGE SCALE GENOMIC DNA]</scope>
    <source>
        <strain evidence="2">JCM 17138</strain>
    </source>
</reference>
<dbReference type="Gene3D" id="3.90.180.10">
    <property type="entry name" value="Medium-chain alcohol dehydrogenases, catalytic domain"/>
    <property type="match status" value="1"/>
</dbReference>
<dbReference type="RefSeq" id="WP_275768846.1">
    <property type="nucleotide sequence ID" value="NZ_BAABDE010000039.1"/>
</dbReference>
<dbReference type="Gene3D" id="3.40.50.720">
    <property type="entry name" value="NAD(P)-binding Rossmann-like Domain"/>
    <property type="match status" value="1"/>
</dbReference>
<sequence>MFLGQASLATSAVAPVRSAVKVPDDVPLEQPGPLACGVITCAGSVIEALRLRPGDSIVVLGPARPPGGRRDFTDTT</sequence>
<name>A0ABP7JE20_9ACTN</name>
<evidence type="ECO:0000313" key="1">
    <source>
        <dbReference type="EMBL" id="GAA3840755.1"/>
    </source>
</evidence>